<dbReference type="SUPFAM" id="SSF50242">
    <property type="entry name" value="TIMP-like"/>
    <property type="match status" value="1"/>
</dbReference>
<dbReference type="GO" id="GO:0005615">
    <property type="term" value="C:extracellular space"/>
    <property type="evidence" value="ECO:0007669"/>
    <property type="project" value="TreeGrafter"/>
</dbReference>
<organism evidence="3 4">
    <name type="scientific">Oesophagostomum dentatum</name>
    <name type="common">Nodular worm</name>
    <dbReference type="NCBI Taxonomy" id="61180"/>
    <lineage>
        <taxon>Eukaryota</taxon>
        <taxon>Metazoa</taxon>
        <taxon>Ecdysozoa</taxon>
        <taxon>Nematoda</taxon>
        <taxon>Chromadorea</taxon>
        <taxon>Rhabditida</taxon>
        <taxon>Rhabditina</taxon>
        <taxon>Rhabditomorpha</taxon>
        <taxon>Strongyloidea</taxon>
        <taxon>Strongylidae</taxon>
        <taxon>Oesophagostomum</taxon>
    </lineage>
</organism>
<gene>
    <name evidence="3" type="ORF">OESDEN_19970</name>
</gene>
<sequence>MDFLLLPWKDILDLSHVNVTAAELVPDEGPQKRMYTVEHARVFKIPPGLSSLSEEIFSPKHSATCGLQLDVKKEYLLAGRSDDGVLRVISCGQIISDDPEDQSFGIVMEWKNVSAKLQQQIENFKC</sequence>
<dbReference type="InterPro" id="IPR008993">
    <property type="entry name" value="TIMP-like_OB-fold"/>
</dbReference>
<reference evidence="3 4" key="1">
    <citation type="submission" date="2014-03" db="EMBL/GenBank/DDBJ databases">
        <title>Draft genome of the hookworm Oesophagostomum dentatum.</title>
        <authorList>
            <person name="Mitreva M."/>
        </authorList>
    </citation>
    <scope>NUCLEOTIDE SEQUENCE [LARGE SCALE GENOMIC DNA]</scope>
    <source>
        <strain evidence="3 4">OD-Hann</strain>
    </source>
</reference>
<evidence type="ECO:0000256" key="1">
    <source>
        <dbReference type="ARBA" id="ARBA00004613"/>
    </source>
</evidence>
<protein>
    <recommendedName>
        <fullName evidence="5">NTR domain-containing protein</fullName>
    </recommendedName>
</protein>
<comment type="subcellular location">
    <subcellularLocation>
        <location evidence="1">Secreted</location>
    </subcellularLocation>
</comment>
<dbReference type="GO" id="GO:0002020">
    <property type="term" value="F:protease binding"/>
    <property type="evidence" value="ECO:0007669"/>
    <property type="project" value="TreeGrafter"/>
</dbReference>
<dbReference type="Proteomes" id="UP000053660">
    <property type="component" value="Unassembled WGS sequence"/>
</dbReference>
<accession>A0A0B1S8W9</accession>
<dbReference type="Gene3D" id="2.40.50.120">
    <property type="match status" value="1"/>
</dbReference>
<dbReference type="OrthoDB" id="5826152at2759"/>
<evidence type="ECO:0000256" key="2">
    <source>
        <dbReference type="ARBA" id="ARBA00022525"/>
    </source>
</evidence>
<name>A0A0B1S8W9_OESDE</name>
<proteinExistence type="predicted"/>
<dbReference type="EMBL" id="KN600923">
    <property type="protein sequence ID" value="KHJ80356.1"/>
    <property type="molecule type" value="Genomic_DNA"/>
</dbReference>
<dbReference type="InterPro" id="IPR001820">
    <property type="entry name" value="TIMP"/>
</dbReference>
<dbReference type="PANTHER" id="PTHR11844:SF25">
    <property type="entry name" value="NTR DOMAIN-CONTAINING PROTEIN"/>
    <property type="match status" value="1"/>
</dbReference>
<dbReference type="PANTHER" id="PTHR11844">
    <property type="entry name" value="METALLOPROTEASE INHIBITOR"/>
    <property type="match status" value="1"/>
</dbReference>
<evidence type="ECO:0000313" key="3">
    <source>
        <dbReference type="EMBL" id="KHJ80356.1"/>
    </source>
</evidence>
<keyword evidence="2" id="KW-0964">Secreted</keyword>
<dbReference type="AlphaFoldDB" id="A0A0B1S8W9"/>
<keyword evidence="4" id="KW-1185">Reference proteome</keyword>
<dbReference type="GO" id="GO:0031012">
    <property type="term" value="C:extracellular matrix"/>
    <property type="evidence" value="ECO:0007669"/>
    <property type="project" value="TreeGrafter"/>
</dbReference>
<dbReference type="Pfam" id="PF00965">
    <property type="entry name" value="TIMP"/>
    <property type="match status" value="1"/>
</dbReference>
<dbReference type="GO" id="GO:0008191">
    <property type="term" value="F:metalloendopeptidase inhibitor activity"/>
    <property type="evidence" value="ECO:0007669"/>
    <property type="project" value="InterPro"/>
</dbReference>
<evidence type="ECO:0008006" key="5">
    <source>
        <dbReference type="Google" id="ProtNLM"/>
    </source>
</evidence>
<dbReference type="GO" id="GO:0051045">
    <property type="term" value="P:negative regulation of membrane protein ectodomain proteolysis"/>
    <property type="evidence" value="ECO:0007669"/>
    <property type="project" value="TreeGrafter"/>
</dbReference>
<evidence type="ECO:0000313" key="4">
    <source>
        <dbReference type="Proteomes" id="UP000053660"/>
    </source>
</evidence>